<feature type="coiled-coil region" evidence="1">
    <location>
        <begin position="32"/>
        <end position="66"/>
    </location>
</feature>
<protein>
    <submittedName>
        <fullName evidence="3">Uncharacterized protein</fullName>
    </submittedName>
</protein>
<gene>
    <name evidence="3" type="ORF">JX265_004648</name>
</gene>
<keyword evidence="1" id="KW-0175">Coiled coil</keyword>
<dbReference type="AlphaFoldDB" id="A0A9P9WPK4"/>
<organism evidence="3 4">
    <name type="scientific">Neoarthrinium moseri</name>
    <dbReference type="NCBI Taxonomy" id="1658444"/>
    <lineage>
        <taxon>Eukaryota</taxon>
        <taxon>Fungi</taxon>
        <taxon>Dikarya</taxon>
        <taxon>Ascomycota</taxon>
        <taxon>Pezizomycotina</taxon>
        <taxon>Sordariomycetes</taxon>
        <taxon>Xylariomycetidae</taxon>
        <taxon>Amphisphaeriales</taxon>
        <taxon>Apiosporaceae</taxon>
        <taxon>Neoarthrinium</taxon>
    </lineage>
</organism>
<dbReference type="Proteomes" id="UP000829685">
    <property type="component" value="Unassembled WGS sequence"/>
</dbReference>
<name>A0A9P9WPK4_9PEZI</name>
<evidence type="ECO:0000313" key="4">
    <source>
        <dbReference type="Proteomes" id="UP000829685"/>
    </source>
</evidence>
<dbReference type="EMBL" id="JAFIMR010000009">
    <property type="protein sequence ID" value="KAI1874440.1"/>
    <property type="molecule type" value="Genomic_DNA"/>
</dbReference>
<comment type="caution">
    <text evidence="3">The sequence shown here is derived from an EMBL/GenBank/DDBJ whole genome shotgun (WGS) entry which is preliminary data.</text>
</comment>
<evidence type="ECO:0000313" key="3">
    <source>
        <dbReference type="EMBL" id="KAI1874440.1"/>
    </source>
</evidence>
<evidence type="ECO:0000256" key="2">
    <source>
        <dbReference type="SAM" id="MobiDB-lite"/>
    </source>
</evidence>
<accession>A0A9P9WPK4</accession>
<evidence type="ECO:0000256" key="1">
    <source>
        <dbReference type="SAM" id="Coils"/>
    </source>
</evidence>
<proteinExistence type="predicted"/>
<sequence>MASVAALIQEAAPRNKELLGVLRETDHARPDLDQQKRYIADLDAQLKDIEKRVRELSRKRMKELQDHEKYRDSVMRRFAYKVGRKTEKFDAKAAKEEREYFDALQEEHGAKEQQKGLTSLRQEALRAQSDLEQKVARHVQAQQDLDGLYNSIFQGPTPDFPEEDNRERLYTVNLQKYQESRGKFERQSQAVQSLRDASDRLANAGRFIEEALDHSRMDMFGGGSITDMMERNALHNAEMQVNDAFWHVSHARREDPTIHELPPLKIAKGNIMSDMLFDNIFTDMAFHDKIKDSSQELKMCVKVLAAQIQGAMGRCQELDWDQKQKSEELDKARIDLQKARESIFERTGGGAEAPPSYEATQTPK</sequence>
<dbReference type="PANTHER" id="PTHR21974">
    <property type="entry name" value="RE15880P"/>
    <property type="match status" value="1"/>
</dbReference>
<reference evidence="3" key="1">
    <citation type="submission" date="2021-03" db="EMBL/GenBank/DDBJ databases">
        <title>Revisited historic fungal species revealed as producer of novel bioactive compounds through whole genome sequencing and comparative genomics.</title>
        <authorList>
            <person name="Vignolle G.A."/>
            <person name="Hochenegger N."/>
            <person name="Mach R.L."/>
            <person name="Mach-Aigner A.R."/>
            <person name="Javad Rahimi M."/>
            <person name="Salim K.A."/>
            <person name="Chan C.M."/>
            <person name="Lim L.B.L."/>
            <person name="Cai F."/>
            <person name="Druzhinina I.S."/>
            <person name="U'Ren J.M."/>
            <person name="Derntl C."/>
        </authorList>
    </citation>
    <scope>NUCLEOTIDE SEQUENCE</scope>
    <source>
        <strain evidence="3">TUCIM 5799</strain>
    </source>
</reference>
<dbReference type="PANTHER" id="PTHR21974:SF2">
    <property type="entry name" value="RE15880P"/>
    <property type="match status" value="1"/>
</dbReference>
<keyword evidence="4" id="KW-1185">Reference proteome</keyword>
<feature type="region of interest" description="Disordered" evidence="2">
    <location>
        <begin position="343"/>
        <end position="364"/>
    </location>
</feature>